<dbReference type="PROSITE" id="PS50931">
    <property type="entry name" value="HTH_LYSR"/>
    <property type="match status" value="1"/>
</dbReference>
<dbReference type="GO" id="GO:0003700">
    <property type="term" value="F:DNA-binding transcription factor activity"/>
    <property type="evidence" value="ECO:0007669"/>
    <property type="project" value="InterPro"/>
</dbReference>
<evidence type="ECO:0000259" key="6">
    <source>
        <dbReference type="PROSITE" id="PS50931"/>
    </source>
</evidence>
<dbReference type="PANTHER" id="PTHR30537:SF74">
    <property type="entry name" value="HTH-TYPE TRANSCRIPTIONAL REGULATOR TRPI"/>
    <property type="match status" value="1"/>
</dbReference>
<evidence type="ECO:0000313" key="7">
    <source>
        <dbReference type="EMBL" id="KYO53176.1"/>
    </source>
</evidence>
<dbReference type="AlphaFoldDB" id="A0A162L438"/>
<keyword evidence="2" id="KW-0805">Transcription regulation</keyword>
<dbReference type="InterPro" id="IPR058163">
    <property type="entry name" value="LysR-type_TF_proteobact-type"/>
</dbReference>
<gene>
    <name evidence="7" type="ORF">AUP44_04150</name>
</gene>
<keyword evidence="5" id="KW-0812">Transmembrane</keyword>
<dbReference type="Gene3D" id="1.10.10.10">
    <property type="entry name" value="Winged helix-like DNA-binding domain superfamily/Winged helix DNA-binding domain"/>
    <property type="match status" value="1"/>
</dbReference>
<keyword evidence="4" id="KW-0804">Transcription</keyword>
<feature type="domain" description="HTH lysR-type" evidence="6">
    <location>
        <begin position="14"/>
        <end position="71"/>
    </location>
</feature>
<evidence type="ECO:0000256" key="1">
    <source>
        <dbReference type="ARBA" id="ARBA00009437"/>
    </source>
</evidence>
<feature type="transmembrane region" description="Helical" evidence="5">
    <location>
        <begin position="256"/>
        <end position="277"/>
    </location>
</feature>
<comment type="caution">
    <text evidence="7">The sequence shown here is derived from an EMBL/GenBank/DDBJ whole genome shotgun (WGS) entry which is preliminary data.</text>
</comment>
<evidence type="ECO:0000313" key="8">
    <source>
        <dbReference type="Proteomes" id="UP000075787"/>
    </source>
</evidence>
<dbReference type="PANTHER" id="PTHR30537">
    <property type="entry name" value="HTH-TYPE TRANSCRIPTIONAL REGULATOR"/>
    <property type="match status" value="1"/>
</dbReference>
<keyword evidence="5" id="KW-1133">Transmembrane helix</keyword>
<evidence type="ECO:0000256" key="5">
    <source>
        <dbReference type="SAM" id="Phobius"/>
    </source>
</evidence>
<dbReference type="Pfam" id="PF03466">
    <property type="entry name" value="LysR_substrate"/>
    <property type="match status" value="1"/>
</dbReference>
<dbReference type="Pfam" id="PF00126">
    <property type="entry name" value="HTH_1"/>
    <property type="match status" value="1"/>
</dbReference>
<proteinExistence type="inferred from homology"/>
<dbReference type="Proteomes" id="UP000075787">
    <property type="component" value="Unassembled WGS sequence"/>
</dbReference>
<dbReference type="CDD" id="cd08432">
    <property type="entry name" value="PBP2_GcdR_TrpI_HvrB_AmpR_like"/>
    <property type="match status" value="1"/>
</dbReference>
<name>A0A162L438_9PROT</name>
<dbReference type="SUPFAM" id="SSF53850">
    <property type="entry name" value="Periplasmic binding protein-like II"/>
    <property type="match status" value="1"/>
</dbReference>
<keyword evidence="5" id="KW-0472">Membrane</keyword>
<accession>A0A162L438</accession>
<dbReference type="EMBL" id="LPZR01000124">
    <property type="protein sequence ID" value="KYO53176.1"/>
    <property type="molecule type" value="Genomic_DNA"/>
</dbReference>
<dbReference type="InterPro" id="IPR000847">
    <property type="entry name" value="LysR_HTH_N"/>
</dbReference>
<dbReference type="InterPro" id="IPR036388">
    <property type="entry name" value="WH-like_DNA-bd_sf"/>
</dbReference>
<dbReference type="Gene3D" id="3.40.190.10">
    <property type="entry name" value="Periplasmic binding protein-like II"/>
    <property type="match status" value="2"/>
</dbReference>
<sequence>MKGAPLATDAAARLLAAELAVIEAACRHMNLTAAGRELGLGQSVMSRRIAAVEAALGVPIFLRDGRRLRLSPQGAALLPAIRAASDRLEAAVAMLGAAGPDEVAGTLRLGTLPTFAAAWLAPRLAGFAARHPAVAIDLSTIGADFADGRKDAVTWDGEAVDAVISWGRGGWRGFAARRLFDERVIPVAAPGLALPDDPARLGREGPPLIRHTTRADLWPDWAGAAGLPPQGFRPAPQGAGADGAAGRRAEPRFEHFFMILAAAVAGLGIALVPEAFARADLAAGRLQRVAPALPALRSGAAYWLITTDALSAHPRIRAFREWITEEAAECATETAQSLAK</sequence>
<dbReference type="SUPFAM" id="SSF46785">
    <property type="entry name" value="Winged helix' DNA-binding domain"/>
    <property type="match status" value="1"/>
</dbReference>
<reference evidence="7 8" key="1">
    <citation type="submission" date="2015-12" db="EMBL/GenBank/DDBJ databases">
        <title>Genome sequence of Tistrella mobilis MCCC 1A02139.</title>
        <authorList>
            <person name="Lu L."/>
            <person name="Lai Q."/>
            <person name="Shao Z."/>
            <person name="Qian P."/>
        </authorList>
    </citation>
    <scope>NUCLEOTIDE SEQUENCE [LARGE SCALE GENOMIC DNA]</scope>
    <source>
        <strain evidence="7 8">MCCC 1A02139</strain>
    </source>
</reference>
<dbReference type="InterPro" id="IPR005119">
    <property type="entry name" value="LysR_subst-bd"/>
</dbReference>
<keyword evidence="3" id="KW-0238">DNA-binding</keyword>
<evidence type="ECO:0000256" key="3">
    <source>
        <dbReference type="ARBA" id="ARBA00023125"/>
    </source>
</evidence>
<organism evidence="7 8">
    <name type="scientific">Tistrella mobilis</name>
    <dbReference type="NCBI Taxonomy" id="171437"/>
    <lineage>
        <taxon>Bacteria</taxon>
        <taxon>Pseudomonadati</taxon>
        <taxon>Pseudomonadota</taxon>
        <taxon>Alphaproteobacteria</taxon>
        <taxon>Geminicoccales</taxon>
        <taxon>Geminicoccaceae</taxon>
        <taxon>Tistrella</taxon>
    </lineage>
</organism>
<dbReference type="InterPro" id="IPR036390">
    <property type="entry name" value="WH_DNA-bd_sf"/>
</dbReference>
<protein>
    <recommendedName>
        <fullName evidence="6">HTH lysR-type domain-containing protein</fullName>
    </recommendedName>
</protein>
<dbReference type="GO" id="GO:0043565">
    <property type="term" value="F:sequence-specific DNA binding"/>
    <property type="evidence" value="ECO:0007669"/>
    <property type="project" value="TreeGrafter"/>
</dbReference>
<comment type="similarity">
    <text evidence="1">Belongs to the LysR transcriptional regulatory family.</text>
</comment>
<dbReference type="GO" id="GO:0006351">
    <property type="term" value="P:DNA-templated transcription"/>
    <property type="evidence" value="ECO:0007669"/>
    <property type="project" value="TreeGrafter"/>
</dbReference>
<evidence type="ECO:0000256" key="4">
    <source>
        <dbReference type="ARBA" id="ARBA00023163"/>
    </source>
</evidence>
<evidence type="ECO:0000256" key="2">
    <source>
        <dbReference type="ARBA" id="ARBA00023015"/>
    </source>
</evidence>